<reference evidence="3 4" key="1">
    <citation type="submission" date="2024-09" db="EMBL/GenBank/DDBJ databases">
        <authorList>
            <person name="Sun Q."/>
            <person name="Mori K."/>
        </authorList>
    </citation>
    <scope>NUCLEOTIDE SEQUENCE [LARGE SCALE GENOMIC DNA]</scope>
    <source>
        <strain evidence="3 4">JCM 4362</strain>
    </source>
</reference>
<feature type="compositionally biased region" description="Pro residues" evidence="1">
    <location>
        <begin position="144"/>
        <end position="171"/>
    </location>
</feature>
<feature type="compositionally biased region" description="Low complexity" evidence="1">
    <location>
        <begin position="172"/>
        <end position="189"/>
    </location>
</feature>
<dbReference type="Proteomes" id="UP001589718">
    <property type="component" value="Unassembled WGS sequence"/>
</dbReference>
<evidence type="ECO:0000313" key="4">
    <source>
        <dbReference type="Proteomes" id="UP001589718"/>
    </source>
</evidence>
<feature type="transmembrane region" description="Helical" evidence="2">
    <location>
        <begin position="412"/>
        <end position="430"/>
    </location>
</feature>
<feature type="region of interest" description="Disordered" evidence="1">
    <location>
        <begin position="90"/>
        <end position="223"/>
    </location>
</feature>
<evidence type="ECO:0000256" key="2">
    <source>
        <dbReference type="SAM" id="Phobius"/>
    </source>
</evidence>
<name>A0ABV5P962_STRCM</name>
<accession>A0ABV5P962</accession>
<feature type="transmembrane region" description="Helical" evidence="2">
    <location>
        <begin position="377"/>
        <end position="400"/>
    </location>
</feature>
<keyword evidence="2" id="KW-0812">Transmembrane</keyword>
<dbReference type="EMBL" id="JBHMCR010000004">
    <property type="protein sequence ID" value="MFB9519684.1"/>
    <property type="molecule type" value="Genomic_DNA"/>
</dbReference>
<dbReference type="RefSeq" id="WP_345221338.1">
    <property type="nucleotide sequence ID" value="NZ_BAAAXE010000013.1"/>
</dbReference>
<feature type="transmembrane region" description="Helical" evidence="2">
    <location>
        <begin position="234"/>
        <end position="262"/>
    </location>
</feature>
<keyword evidence="2" id="KW-1133">Transmembrane helix</keyword>
<proteinExistence type="predicted"/>
<feature type="transmembrane region" description="Helical" evidence="2">
    <location>
        <begin position="335"/>
        <end position="357"/>
    </location>
</feature>
<feature type="transmembrane region" description="Helical" evidence="2">
    <location>
        <begin position="306"/>
        <end position="323"/>
    </location>
</feature>
<feature type="transmembrane region" description="Helical" evidence="2">
    <location>
        <begin position="436"/>
        <end position="457"/>
    </location>
</feature>
<feature type="region of interest" description="Disordered" evidence="1">
    <location>
        <begin position="1"/>
        <end position="72"/>
    </location>
</feature>
<evidence type="ECO:0000256" key="1">
    <source>
        <dbReference type="SAM" id="MobiDB-lite"/>
    </source>
</evidence>
<organism evidence="3 4">
    <name type="scientific">Streptomyces cremeus</name>
    <dbReference type="NCBI Taxonomy" id="66881"/>
    <lineage>
        <taxon>Bacteria</taxon>
        <taxon>Bacillati</taxon>
        <taxon>Actinomycetota</taxon>
        <taxon>Actinomycetes</taxon>
        <taxon>Kitasatosporales</taxon>
        <taxon>Streptomycetaceae</taxon>
        <taxon>Streptomyces</taxon>
    </lineage>
</organism>
<evidence type="ECO:0000313" key="3">
    <source>
        <dbReference type="EMBL" id="MFB9519684.1"/>
    </source>
</evidence>
<protein>
    <recommendedName>
        <fullName evidence="5">Membrane protein YfcA</fullName>
    </recommendedName>
</protein>
<keyword evidence="2" id="KW-0472">Membrane</keyword>
<feature type="transmembrane region" description="Helical" evidence="2">
    <location>
        <begin position="283"/>
        <end position="300"/>
    </location>
</feature>
<comment type="caution">
    <text evidence="3">The sequence shown here is derived from an EMBL/GenBank/DDBJ whole genome shotgun (WGS) entry which is preliminary data.</text>
</comment>
<gene>
    <name evidence="3" type="ORF">ACFFTU_06985</name>
</gene>
<feature type="compositionally biased region" description="Gly residues" evidence="1">
    <location>
        <begin position="125"/>
        <end position="134"/>
    </location>
</feature>
<keyword evidence="4" id="KW-1185">Reference proteome</keyword>
<sequence>MSNSSSNEQYPYRQQDHGRPPADAYGQDPFPAAPYGDQPHPADQQAPQAPQSPQFQAQPQPQDPYSTQTWQGLTWDTQYQAAQPGLAAADTAYLPQQNQPSYDGSYGGTPDGSYGGSSDASYGGPPDGSYGGPAYGTQPTGSQPLPPEVPAQHPQPHPQSQPPAQPHPQPGPEQWHAPAAAAPRAHAPHGVPPAAEPAPAYSSPATRGNVRITDAQRARAEGRSPVIEPGMRPALITAVLGALLAGAASFGPFALVVPLVLLQAVTAAGWFRLNGMWPARQGIALAFLGGVVADVAILFLDALYAPAAILGTLGVWVLLTLVLHLRNGMPADERLYALTAGVTSAALAVVASGHLAADPKAMTVGGAAVAVAVFARALPLPTAASVAAALLAAAGAGIAVGGTNGVGTGGAVIGLGAGVCALIGLRVASYDYPSKFVHMTAGVALPLTAAAPAVYLLGRAFA</sequence>
<feature type="compositionally biased region" description="Low complexity" evidence="1">
    <location>
        <begin position="37"/>
        <end position="64"/>
    </location>
</feature>
<evidence type="ECO:0008006" key="5">
    <source>
        <dbReference type="Google" id="ProtNLM"/>
    </source>
</evidence>
<feature type="compositionally biased region" description="Gly residues" evidence="1">
    <location>
        <begin position="105"/>
        <end position="115"/>
    </location>
</feature>